<protein>
    <submittedName>
        <fullName evidence="1">Uncharacterized protein</fullName>
    </submittedName>
</protein>
<sequence>MERKVDEVVIRLHGGHGHCVTAPIYSVRRDHPLWMPHSNTAVLYLICGTNVGIPRGSLAIERREPVRRKRRHGVQSGE</sequence>
<evidence type="ECO:0000313" key="1">
    <source>
        <dbReference type="EMBL" id="EKC36100.1"/>
    </source>
</evidence>
<accession>K1R4L0</accession>
<dbReference type="EMBL" id="JH816692">
    <property type="protein sequence ID" value="EKC36100.1"/>
    <property type="molecule type" value="Genomic_DNA"/>
</dbReference>
<dbReference type="InParanoid" id="K1R4L0"/>
<gene>
    <name evidence="1" type="ORF">CGI_10024823</name>
</gene>
<dbReference type="AlphaFoldDB" id="K1R4L0"/>
<reference evidence="1" key="1">
    <citation type="journal article" date="2012" name="Nature">
        <title>The oyster genome reveals stress adaptation and complexity of shell formation.</title>
        <authorList>
            <person name="Zhang G."/>
            <person name="Fang X."/>
            <person name="Guo X."/>
            <person name="Li L."/>
            <person name="Luo R."/>
            <person name="Xu F."/>
            <person name="Yang P."/>
            <person name="Zhang L."/>
            <person name="Wang X."/>
            <person name="Qi H."/>
            <person name="Xiong Z."/>
            <person name="Que H."/>
            <person name="Xie Y."/>
            <person name="Holland P.W."/>
            <person name="Paps J."/>
            <person name="Zhu Y."/>
            <person name="Wu F."/>
            <person name="Chen Y."/>
            <person name="Wang J."/>
            <person name="Peng C."/>
            <person name="Meng J."/>
            <person name="Yang L."/>
            <person name="Liu J."/>
            <person name="Wen B."/>
            <person name="Zhang N."/>
            <person name="Huang Z."/>
            <person name="Zhu Q."/>
            <person name="Feng Y."/>
            <person name="Mount A."/>
            <person name="Hedgecock D."/>
            <person name="Xu Z."/>
            <person name="Liu Y."/>
            <person name="Domazet-Loso T."/>
            <person name="Du Y."/>
            <person name="Sun X."/>
            <person name="Zhang S."/>
            <person name="Liu B."/>
            <person name="Cheng P."/>
            <person name="Jiang X."/>
            <person name="Li J."/>
            <person name="Fan D."/>
            <person name="Wang W."/>
            <person name="Fu W."/>
            <person name="Wang T."/>
            <person name="Wang B."/>
            <person name="Zhang J."/>
            <person name="Peng Z."/>
            <person name="Li Y."/>
            <person name="Li N."/>
            <person name="Wang J."/>
            <person name="Chen M."/>
            <person name="He Y."/>
            <person name="Tan F."/>
            <person name="Song X."/>
            <person name="Zheng Q."/>
            <person name="Huang R."/>
            <person name="Yang H."/>
            <person name="Du X."/>
            <person name="Chen L."/>
            <person name="Yang M."/>
            <person name="Gaffney P.M."/>
            <person name="Wang S."/>
            <person name="Luo L."/>
            <person name="She Z."/>
            <person name="Ming Y."/>
            <person name="Huang W."/>
            <person name="Zhang S."/>
            <person name="Huang B."/>
            <person name="Zhang Y."/>
            <person name="Qu T."/>
            <person name="Ni P."/>
            <person name="Miao G."/>
            <person name="Wang J."/>
            <person name="Wang Q."/>
            <person name="Steinberg C.E."/>
            <person name="Wang H."/>
            <person name="Li N."/>
            <person name="Qian L."/>
            <person name="Zhang G."/>
            <person name="Li Y."/>
            <person name="Yang H."/>
            <person name="Liu X."/>
            <person name="Wang J."/>
            <person name="Yin Y."/>
            <person name="Wang J."/>
        </authorList>
    </citation>
    <scope>NUCLEOTIDE SEQUENCE [LARGE SCALE GENOMIC DNA]</scope>
    <source>
        <strain evidence="1">05x7-T-G4-1.051#20</strain>
    </source>
</reference>
<name>K1R4L0_MAGGI</name>
<dbReference type="HOGENOM" id="CLU_2624442_0_0_1"/>
<proteinExistence type="predicted"/>
<organism evidence="1">
    <name type="scientific">Magallana gigas</name>
    <name type="common">Pacific oyster</name>
    <name type="synonym">Crassostrea gigas</name>
    <dbReference type="NCBI Taxonomy" id="29159"/>
    <lineage>
        <taxon>Eukaryota</taxon>
        <taxon>Metazoa</taxon>
        <taxon>Spiralia</taxon>
        <taxon>Lophotrochozoa</taxon>
        <taxon>Mollusca</taxon>
        <taxon>Bivalvia</taxon>
        <taxon>Autobranchia</taxon>
        <taxon>Pteriomorphia</taxon>
        <taxon>Ostreida</taxon>
        <taxon>Ostreoidea</taxon>
        <taxon>Ostreidae</taxon>
        <taxon>Magallana</taxon>
    </lineage>
</organism>